<evidence type="ECO:0000313" key="3">
    <source>
        <dbReference type="Proteomes" id="UP000308196"/>
    </source>
</evidence>
<dbReference type="GeneID" id="78464370"/>
<keyword evidence="4" id="KW-1185">Reference proteome</keyword>
<evidence type="ECO:0000313" key="2">
    <source>
        <dbReference type="EMBL" id="VTR48563.1"/>
    </source>
</evidence>
<evidence type="ECO:0000313" key="4">
    <source>
        <dbReference type="Proteomes" id="UP001566204"/>
    </source>
</evidence>
<dbReference type="KEGG" id="stha:NCTC11429_03720"/>
<dbReference type="PANTHER" id="PTHR34817">
    <property type="entry name" value="NUCLEOTIDYLTRANSFERASE"/>
    <property type="match status" value="1"/>
</dbReference>
<accession>A0A4U9VQ90</accession>
<dbReference type="Proteomes" id="UP000308196">
    <property type="component" value="Chromosome"/>
</dbReference>
<dbReference type="Proteomes" id="UP001566204">
    <property type="component" value="Unassembled WGS sequence"/>
</dbReference>
<organism evidence="2 3">
    <name type="scientific">Sphingobacterium thalpophilum</name>
    <dbReference type="NCBI Taxonomy" id="259"/>
    <lineage>
        <taxon>Bacteria</taxon>
        <taxon>Pseudomonadati</taxon>
        <taxon>Bacteroidota</taxon>
        <taxon>Sphingobacteriia</taxon>
        <taxon>Sphingobacteriales</taxon>
        <taxon>Sphingobacteriaceae</taxon>
        <taxon>Sphingobacterium</taxon>
    </lineage>
</organism>
<dbReference type="Pfam" id="PF10127">
    <property type="entry name" value="RlaP"/>
    <property type="match status" value="1"/>
</dbReference>
<keyword evidence="2" id="KW-0808">Transferase</keyword>
<reference evidence="1 4" key="2">
    <citation type="submission" date="2024-06" db="EMBL/GenBank/DDBJ databases">
        <title>Soil Sphingobacterium thalpophilum.</title>
        <authorList>
            <person name="Yang J."/>
            <person name="Li J."/>
        </authorList>
    </citation>
    <scope>NUCLEOTIDE SEQUENCE [LARGE SCALE GENOMIC DNA]</scope>
    <source>
        <strain evidence="1 4">22g91tb</strain>
    </source>
</reference>
<dbReference type="EMBL" id="JBEOQB010000005">
    <property type="protein sequence ID" value="MEZ0453732.1"/>
    <property type="molecule type" value="Genomic_DNA"/>
</dbReference>
<dbReference type="RefSeq" id="WP_028071255.1">
    <property type="nucleotide sequence ID" value="NZ_JBEOQA010000002.1"/>
</dbReference>
<gene>
    <name evidence="1" type="ORF">ABTW24_19230</name>
    <name evidence="2" type="ORF">NCTC11429_03720</name>
</gene>
<proteinExistence type="predicted"/>
<dbReference type="EMBL" id="LR590484">
    <property type="protein sequence ID" value="VTR48563.1"/>
    <property type="molecule type" value="Genomic_DNA"/>
</dbReference>
<reference evidence="2 3" key="1">
    <citation type="submission" date="2019-05" db="EMBL/GenBank/DDBJ databases">
        <authorList>
            <consortium name="Pathogen Informatics"/>
        </authorList>
    </citation>
    <scope>NUCLEOTIDE SEQUENCE [LARGE SCALE GENOMIC DNA]</scope>
    <source>
        <strain evidence="2 3">NCTC11429</strain>
    </source>
</reference>
<protein>
    <submittedName>
        <fullName evidence="1">Nucleotidyltransferase domain-containing protein</fullName>
    </submittedName>
    <submittedName>
        <fullName evidence="2">Predicted nucleotidyltransferase</fullName>
    </submittedName>
</protein>
<dbReference type="AlphaFoldDB" id="A0A4U9VQ90"/>
<dbReference type="STRING" id="1123265.GCA_000686625_04674"/>
<dbReference type="PANTHER" id="PTHR34817:SF2">
    <property type="entry name" value="NUCLEOTIDYLTRANSFERASE"/>
    <property type="match status" value="1"/>
</dbReference>
<dbReference type="InterPro" id="IPR018775">
    <property type="entry name" value="RlaP"/>
</dbReference>
<name>A0A4U9VQ90_9SPHI</name>
<sequence length="248" mass="28720">MKTNIINKLKEIEAGEGIRMLFACESGSRGWGFPSIDSDYDVRFIYVRKTEDYTRLFPLATEMRFPLVDDLDIGGWDLRKVLTLLYKSNVSPFEWIQSPVVYYEVDGFKTSFIAMIKNYFDRRRHAHHYLGIVRSKVEDLRRENMKLKSLFYILRSLLAAEWCVSRSAYAPMTLAELGVLLPASVKTEVGELRQLKGSVDEGFTYSCSVSMRSYMETQLTKLEDQVKRLPVSASDKEGLEHYFRTLSK</sequence>
<evidence type="ECO:0000313" key="1">
    <source>
        <dbReference type="EMBL" id="MEZ0453732.1"/>
    </source>
</evidence>
<dbReference type="GO" id="GO:0016740">
    <property type="term" value="F:transferase activity"/>
    <property type="evidence" value="ECO:0007669"/>
    <property type="project" value="UniProtKB-KW"/>
</dbReference>